<reference evidence="2" key="1">
    <citation type="journal article" date="2014" name="Genome Announc.">
        <title>Draft Genome Sequences of a Phylogenetically Diverse Suite of Pseudomonas syringae Strains from Multiple Source Populations.</title>
        <authorList>
            <person name="Baltrus D.A."/>
            <person name="Yourstone S."/>
            <person name="Lind A."/>
            <person name="Guilbaud C."/>
            <person name="Sands D.C."/>
            <person name="Jones C.D."/>
            <person name="Morris C.E."/>
            <person name="Dangl J.L."/>
        </authorList>
    </citation>
    <scope>NUCLEOTIDE SEQUENCE</scope>
    <source>
        <strain evidence="2">CC1417</strain>
    </source>
</reference>
<keyword evidence="1" id="KW-0812">Transmembrane</keyword>
<organism evidence="2">
    <name type="scientific">Pseudomonas syringae CC1417</name>
    <dbReference type="NCBI Taxonomy" id="1357272"/>
    <lineage>
        <taxon>Bacteria</taxon>
        <taxon>Pseudomonadati</taxon>
        <taxon>Pseudomonadota</taxon>
        <taxon>Gammaproteobacteria</taxon>
        <taxon>Pseudomonadales</taxon>
        <taxon>Pseudomonadaceae</taxon>
        <taxon>Pseudomonas</taxon>
        <taxon>Pseudomonas syringae</taxon>
    </lineage>
</organism>
<protein>
    <submittedName>
        <fullName evidence="2">Uncharacterized protein</fullName>
    </submittedName>
</protein>
<sequence>MKTSQPPSIARSVLAQSAWKRIVFCLFVLALLWLAIAWSVDIP</sequence>
<dbReference type="EMBL" id="CP159362">
    <property type="protein sequence ID" value="XCN67071.1"/>
    <property type="molecule type" value="Genomic_DNA"/>
</dbReference>
<evidence type="ECO:0000256" key="1">
    <source>
        <dbReference type="SAM" id="Phobius"/>
    </source>
</evidence>
<name>A0AAU8LEU1_PSESX</name>
<dbReference type="RefSeq" id="WP_268744492.1">
    <property type="nucleotide sequence ID" value="NZ_CP159362.1"/>
</dbReference>
<keyword evidence="1" id="KW-0472">Membrane</keyword>
<dbReference type="AlphaFoldDB" id="A0AAU8LEU1"/>
<feature type="transmembrane region" description="Helical" evidence="1">
    <location>
        <begin position="21"/>
        <end position="40"/>
    </location>
</feature>
<accession>A0AAU8LEU1</accession>
<gene>
    <name evidence="2" type="ORF">N011_21685</name>
</gene>
<proteinExistence type="predicted"/>
<keyword evidence="1" id="KW-1133">Transmembrane helix</keyword>
<evidence type="ECO:0000313" key="2">
    <source>
        <dbReference type="EMBL" id="XCN67071.1"/>
    </source>
</evidence>
<reference evidence="2" key="2">
    <citation type="submission" date="2024-07" db="EMBL/GenBank/DDBJ databases">
        <title>A complete genome sequence for Pseudomonas syringae CC1417.</title>
        <authorList>
            <person name="Baltrus D.A."/>
        </authorList>
    </citation>
    <scope>NUCLEOTIDE SEQUENCE</scope>
    <source>
        <strain evidence="2">CC1417</strain>
    </source>
</reference>